<dbReference type="Proteomes" id="UP000185578">
    <property type="component" value="Unassembled WGS sequence"/>
</dbReference>
<sequence>MRMTGAGLGALGFVLCWGGGLALASQEDAPRGYRIAQELLVGDGTVLEVLEDRRITAQLHAQSWGSGLDEETFDESTDSEHQPQLQARVRLVSDVGEVLAEQALGYPLAKVEKAPLSGLPYPAFFLTVDQTAPMGTYSGPATQILAPTRSRLEPLVYRDEDGKQRPLTMAQTGKAAWQVLSSTQAGSTDSIAQVSSAPASEGDDFVTTYRIYRWVDGQWTTASRQQPGYWDAESEFPEPAAFP</sequence>
<accession>A0A1Q8EKG6</accession>
<protein>
    <submittedName>
        <fullName evidence="2">Uncharacterized protein</fullName>
    </submittedName>
</protein>
<evidence type="ECO:0000256" key="1">
    <source>
        <dbReference type="SAM" id="MobiDB-lite"/>
    </source>
</evidence>
<name>A0A1Q8EKG6_9PSED</name>
<proteinExistence type="predicted"/>
<gene>
    <name evidence="2" type="ORF">BTN82_25545</name>
</gene>
<comment type="caution">
    <text evidence="2">The sequence shown here is derived from an EMBL/GenBank/DDBJ whole genome shotgun (WGS) entry which is preliminary data.</text>
</comment>
<dbReference type="RefSeq" id="WP_075121832.1">
    <property type="nucleotide sequence ID" value="NZ_MSCT01000020.1"/>
</dbReference>
<evidence type="ECO:0000313" key="2">
    <source>
        <dbReference type="EMBL" id="OLF52286.1"/>
    </source>
</evidence>
<organism evidence="2 3">
    <name type="scientific">Pseudomonas chlororaphis</name>
    <dbReference type="NCBI Taxonomy" id="587753"/>
    <lineage>
        <taxon>Bacteria</taxon>
        <taxon>Pseudomonadati</taxon>
        <taxon>Pseudomonadota</taxon>
        <taxon>Gammaproteobacteria</taxon>
        <taxon>Pseudomonadales</taxon>
        <taxon>Pseudomonadaceae</taxon>
        <taxon>Pseudomonas</taxon>
    </lineage>
</organism>
<reference evidence="2 3" key="1">
    <citation type="submission" date="2016-12" db="EMBL/GenBank/DDBJ databases">
        <authorList>
            <person name="Song W.-J."/>
            <person name="Kurnit D.M."/>
        </authorList>
    </citation>
    <scope>NUCLEOTIDE SEQUENCE [LARGE SCALE GENOMIC DNA]</scope>
    <source>
        <strain evidence="2 3">PCL1601</strain>
    </source>
</reference>
<feature type="region of interest" description="Disordered" evidence="1">
    <location>
        <begin position="224"/>
        <end position="243"/>
    </location>
</feature>
<dbReference type="AlphaFoldDB" id="A0A1Q8EKG6"/>
<dbReference type="EMBL" id="MSCT01000020">
    <property type="protein sequence ID" value="OLF52286.1"/>
    <property type="molecule type" value="Genomic_DNA"/>
</dbReference>
<dbReference type="OrthoDB" id="6994506at2"/>
<evidence type="ECO:0000313" key="3">
    <source>
        <dbReference type="Proteomes" id="UP000185578"/>
    </source>
</evidence>